<keyword evidence="2" id="KW-1185">Reference proteome</keyword>
<dbReference type="Proteomes" id="UP000003107">
    <property type="component" value="Unassembled WGS sequence"/>
</dbReference>
<name>C6RCJ6_9BACT</name>
<gene>
    <name evidence="1" type="ORF">CAMSH0001_2373</name>
</gene>
<organism evidence="1 2">
    <name type="scientific">Campylobacter showae RM3277</name>
    <dbReference type="NCBI Taxonomy" id="553219"/>
    <lineage>
        <taxon>Bacteria</taxon>
        <taxon>Pseudomonadati</taxon>
        <taxon>Campylobacterota</taxon>
        <taxon>Epsilonproteobacteria</taxon>
        <taxon>Campylobacterales</taxon>
        <taxon>Campylobacteraceae</taxon>
        <taxon>Campylobacter</taxon>
    </lineage>
</organism>
<reference evidence="1 2" key="1">
    <citation type="submission" date="2009-07" db="EMBL/GenBank/DDBJ databases">
        <authorList>
            <person name="Madupu R."/>
            <person name="Sebastian Y."/>
            <person name="Durkin A.S."/>
            <person name="Torralba M."/>
            <person name="Methe B."/>
            <person name="Sutton G.G."/>
            <person name="Strausberg R.L."/>
            <person name="Nelson K.E."/>
        </authorList>
    </citation>
    <scope>NUCLEOTIDE SEQUENCE [LARGE SCALE GENOMIC DNA]</scope>
    <source>
        <strain evidence="1 2">RM3277</strain>
    </source>
</reference>
<sequence>MTALLNPGGATDWRAVDPNSLARKTINKHRPANLRVFLHA</sequence>
<accession>C6RCJ6</accession>
<protein>
    <submittedName>
        <fullName evidence="1">Uncharacterized protein</fullName>
    </submittedName>
</protein>
<dbReference type="STRING" id="553219.CAMSH0001_2373"/>
<evidence type="ECO:0000313" key="1">
    <source>
        <dbReference type="EMBL" id="EET80871.1"/>
    </source>
</evidence>
<proteinExistence type="predicted"/>
<dbReference type="AlphaFoldDB" id="C6RCJ6"/>
<dbReference type="EMBL" id="ACVQ01000001">
    <property type="protein sequence ID" value="EET80871.1"/>
    <property type="molecule type" value="Genomic_DNA"/>
</dbReference>
<comment type="caution">
    <text evidence="1">The sequence shown here is derived from an EMBL/GenBank/DDBJ whole genome shotgun (WGS) entry which is preliminary data.</text>
</comment>
<evidence type="ECO:0000313" key="2">
    <source>
        <dbReference type="Proteomes" id="UP000003107"/>
    </source>
</evidence>